<feature type="compositionally biased region" description="Polar residues" evidence="1">
    <location>
        <begin position="236"/>
        <end position="253"/>
    </location>
</feature>
<feature type="region of interest" description="Disordered" evidence="1">
    <location>
        <begin position="127"/>
        <end position="210"/>
    </location>
</feature>
<comment type="caution">
    <text evidence="2">The sequence shown here is derived from an EMBL/GenBank/DDBJ whole genome shotgun (WGS) entry which is preliminary data.</text>
</comment>
<feature type="region of interest" description="Disordered" evidence="1">
    <location>
        <begin position="331"/>
        <end position="446"/>
    </location>
</feature>
<keyword evidence="3" id="KW-1185">Reference proteome</keyword>
<reference evidence="2" key="1">
    <citation type="submission" date="2023-06" db="EMBL/GenBank/DDBJ databases">
        <title>Genome-scale phylogeny and comparative genomics of the fungal order Sordariales.</title>
        <authorList>
            <consortium name="Lawrence Berkeley National Laboratory"/>
            <person name="Hensen N."/>
            <person name="Bonometti L."/>
            <person name="Westerberg I."/>
            <person name="Brannstrom I.O."/>
            <person name="Guillou S."/>
            <person name="Cros-Aarteil S."/>
            <person name="Calhoun S."/>
            <person name="Haridas S."/>
            <person name="Kuo A."/>
            <person name="Mondo S."/>
            <person name="Pangilinan J."/>
            <person name="Riley R."/>
            <person name="LaButti K."/>
            <person name="Andreopoulos B."/>
            <person name="Lipzen A."/>
            <person name="Chen C."/>
            <person name="Yanf M."/>
            <person name="Daum C."/>
            <person name="Ng V."/>
            <person name="Clum A."/>
            <person name="Steindorff A."/>
            <person name="Ohm R."/>
            <person name="Martin F."/>
            <person name="Silar P."/>
            <person name="Natvig D."/>
            <person name="Lalanne C."/>
            <person name="Gautier V."/>
            <person name="Ament-velasquez S.L."/>
            <person name="Kruys A."/>
            <person name="Hutchinson M.I."/>
            <person name="Powell A.J."/>
            <person name="Barry K."/>
            <person name="Miller A.N."/>
            <person name="Grigoriev I.V."/>
            <person name="Debuchy R."/>
            <person name="Gladieux P."/>
            <person name="Thoren M.H."/>
            <person name="Johannesson H."/>
        </authorList>
    </citation>
    <scope>NUCLEOTIDE SEQUENCE</scope>
    <source>
        <strain evidence="2">SMH3391-2</strain>
    </source>
</reference>
<evidence type="ECO:0000313" key="3">
    <source>
        <dbReference type="Proteomes" id="UP001174934"/>
    </source>
</evidence>
<dbReference type="AlphaFoldDB" id="A0AA39WCH4"/>
<feature type="region of interest" description="Disordered" evidence="1">
    <location>
        <begin position="231"/>
        <end position="253"/>
    </location>
</feature>
<dbReference type="EMBL" id="JAULSR010000011">
    <property type="protein sequence ID" value="KAK0610181.1"/>
    <property type="molecule type" value="Genomic_DNA"/>
</dbReference>
<protein>
    <submittedName>
        <fullName evidence="2">Uncharacterized protein</fullName>
    </submittedName>
</protein>
<dbReference type="Proteomes" id="UP001174934">
    <property type="component" value="Unassembled WGS sequence"/>
</dbReference>
<feature type="compositionally biased region" description="Polar residues" evidence="1">
    <location>
        <begin position="337"/>
        <end position="358"/>
    </location>
</feature>
<feature type="region of interest" description="Disordered" evidence="1">
    <location>
        <begin position="1"/>
        <end position="56"/>
    </location>
</feature>
<feature type="compositionally biased region" description="Low complexity" evidence="1">
    <location>
        <begin position="393"/>
        <end position="429"/>
    </location>
</feature>
<feature type="compositionally biased region" description="Low complexity" evidence="1">
    <location>
        <begin position="160"/>
        <end position="175"/>
    </location>
</feature>
<gene>
    <name evidence="2" type="ORF">B0T17DRAFT_512476</name>
</gene>
<feature type="region of interest" description="Disordered" evidence="1">
    <location>
        <begin position="551"/>
        <end position="580"/>
    </location>
</feature>
<sequence length="580" mass="63327">MADGDGPQGREQQQQQGDEQPGFNYYGSQAMNAQAPAPAGNGPSWDATAVNGPEPTPNDYNDSALLIFHPSHIPAGENFGVEFPPELFSHAIPVVSHGGQEGQAPQHGYQYPILSFISNSLHIYQPPVQDVPPSNTPVRPAKRQLTESPSAPMKRQHTTSSQQHCPQHGQQQQAPIPAPSPSLTAGERSQLSRLQQRSLSGRDTVASPVEAVMKKRDDNVARNLKLKDYRTPDISAGNNTSAQGQMGSSSMDVQPQQTMGFQQGGLPQPAAPWSMAIPTMAFTQGAAPPAFPTVPGRYPVSASPDPGYSALTQSPQFWDFTLNTQSSPQAYAYGSTPFPSQTPNAQLYQNTPNTGQNIPQSPVPPQPPRAASGGAQGRGRGRGGRKASGKSDAGAQAKTQSQAQKKTQTQAQKQTKKATQTKNQGQTQADVNTTPFPIPQASIPSPVVGAYGPNDFNAGSQQQAVFDPQWQQEVSQTQHQQPNQQPTSTMMFAQLPQGLNQQQQRIQAVWQQWLQQMLPRERQRWQQMSPEWQQQYQQEWTRRRLLQQSAVPQLDISQPQLQHEYPAPPAEAQQHDQADK</sequence>
<feature type="compositionally biased region" description="Low complexity" evidence="1">
    <location>
        <begin position="1"/>
        <end position="22"/>
    </location>
</feature>
<feature type="compositionally biased region" description="Basic residues" evidence="1">
    <location>
        <begin position="379"/>
        <end position="388"/>
    </location>
</feature>
<feature type="compositionally biased region" description="Polar residues" evidence="1">
    <location>
        <begin position="551"/>
        <end position="561"/>
    </location>
</feature>
<proteinExistence type="predicted"/>
<accession>A0AA39WCH4</accession>
<evidence type="ECO:0000313" key="2">
    <source>
        <dbReference type="EMBL" id="KAK0610181.1"/>
    </source>
</evidence>
<name>A0AA39WCH4_9PEZI</name>
<feature type="compositionally biased region" description="Low complexity" evidence="1">
    <location>
        <begin position="188"/>
        <end position="199"/>
    </location>
</feature>
<evidence type="ECO:0000256" key="1">
    <source>
        <dbReference type="SAM" id="MobiDB-lite"/>
    </source>
</evidence>
<feature type="compositionally biased region" description="Low complexity" evidence="1">
    <location>
        <begin position="29"/>
        <end position="42"/>
    </location>
</feature>
<organism evidence="2 3">
    <name type="scientific">Bombardia bombarda</name>
    <dbReference type="NCBI Taxonomy" id="252184"/>
    <lineage>
        <taxon>Eukaryota</taxon>
        <taxon>Fungi</taxon>
        <taxon>Dikarya</taxon>
        <taxon>Ascomycota</taxon>
        <taxon>Pezizomycotina</taxon>
        <taxon>Sordariomycetes</taxon>
        <taxon>Sordariomycetidae</taxon>
        <taxon>Sordariales</taxon>
        <taxon>Lasiosphaeriaceae</taxon>
        <taxon>Bombardia</taxon>
    </lineage>
</organism>